<comment type="catalytic activity">
    <reaction evidence="10 12">
        <text>[(1-&gt;4)-alpha-D-galacturonosyl methyl ester](n) + n H2O = [(1-&gt;4)-alpha-D-galacturonosyl](n) + n methanol + n H(+)</text>
        <dbReference type="Rhea" id="RHEA:22380"/>
        <dbReference type="Rhea" id="RHEA-COMP:14570"/>
        <dbReference type="Rhea" id="RHEA-COMP:14573"/>
        <dbReference type="ChEBI" id="CHEBI:15377"/>
        <dbReference type="ChEBI" id="CHEBI:15378"/>
        <dbReference type="ChEBI" id="CHEBI:17790"/>
        <dbReference type="ChEBI" id="CHEBI:140522"/>
        <dbReference type="ChEBI" id="CHEBI:140523"/>
        <dbReference type="EC" id="3.1.1.11"/>
    </reaction>
</comment>
<dbReference type="GO" id="GO:0030599">
    <property type="term" value="F:pectinesterase activity"/>
    <property type="evidence" value="ECO:0007669"/>
    <property type="project" value="UniProtKB-UniRule"/>
</dbReference>
<dbReference type="InterPro" id="IPR012334">
    <property type="entry name" value="Pectin_lyas_fold"/>
</dbReference>
<comment type="subcellular location">
    <subcellularLocation>
        <location evidence="1">Secreted</location>
        <location evidence="1">Cell wall</location>
    </subcellularLocation>
</comment>
<evidence type="ECO:0000256" key="3">
    <source>
        <dbReference type="ARBA" id="ARBA00008891"/>
    </source>
</evidence>
<keyword evidence="9 12" id="KW-0063">Aspartyl esterase</keyword>
<feature type="signal peptide" evidence="12">
    <location>
        <begin position="1"/>
        <end position="25"/>
    </location>
</feature>
<comment type="similarity">
    <text evidence="3">Belongs to the pectinesterase family.</text>
</comment>
<dbReference type="KEGG" id="cmos:111434956"/>
<evidence type="ECO:0000256" key="6">
    <source>
        <dbReference type="ARBA" id="ARBA00022525"/>
    </source>
</evidence>
<dbReference type="RefSeq" id="XP_022928057.1">
    <property type="nucleotide sequence ID" value="XM_023072289.1"/>
</dbReference>
<dbReference type="GeneID" id="111434956"/>
<evidence type="ECO:0000256" key="12">
    <source>
        <dbReference type="RuleBase" id="RU000589"/>
    </source>
</evidence>
<dbReference type="Gene3D" id="2.160.20.10">
    <property type="entry name" value="Single-stranded right-handed beta-helix, Pectin lyase-like"/>
    <property type="match status" value="1"/>
</dbReference>
<evidence type="ECO:0000313" key="14">
    <source>
        <dbReference type="Proteomes" id="UP000504609"/>
    </source>
</evidence>
<evidence type="ECO:0000256" key="8">
    <source>
        <dbReference type="ARBA" id="ARBA00022801"/>
    </source>
</evidence>
<dbReference type="InterPro" id="IPR000070">
    <property type="entry name" value="Pectinesterase_cat"/>
</dbReference>
<feature type="domain" description="Pectinesterase catalytic" evidence="13">
    <location>
        <begin position="69"/>
        <end position="357"/>
    </location>
</feature>
<comment type="pathway">
    <text evidence="2 12">Glycan metabolism; pectin degradation; 2-dehydro-3-deoxy-D-gluconate from pectin: step 1/5.</text>
</comment>
<feature type="chain" id="PRO_5027153963" description="Pectinesterase" evidence="12">
    <location>
        <begin position="26"/>
        <end position="367"/>
    </location>
</feature>
<organism evidence="14 15">
    <name type="scientific">Cucurbita moschata</name>
    <name type="common">Winter crookneck squash</name>
    <name type="synonym">Cucurbita pepo var. moschata</name>
    <dbReference type="NCBI Taxonomy" id="3662"/>
    <lineage>
        <taxon>Eukaryota</taxon>
        <taxon>Viridiplantae</taxon>
        <taxon>Streptophyta</taxon>
        <taxon>Embryophyta</taxon>
        <taxon>Tracheophyta</taxon>
        <taxon>Spermatophyta</taxon>
        <taxon>Magnoliopsida</taxon>
        <taxon>eudicotyledons</taxon>
        <taxon>Gunneridae</taxon>
        <taxon>Pentapetalae</taxon>
        <taxon>rosids</taxon>
        <taxon>fabids</taxon>
        <taxon>Cucurbitales</taxon>
        <taxon>Cucurbitaceae</taxon>
        <taxon>Cucurbiteae</taxon>
        <taxon>Cucurbita</taxon>
    </lineage>
</organism>
<dbReference type="GO" id="GO:0042545">
    <property type="term" value="P:cell wall modification"/>
    <property type="evidence" value="ECO:0007669"/>
    <property type="project" value="UniProtKB-UniRule"/>
</dbReference>
<dbReference type="PANTHER" id="PTHR31321:SF87">
    <property type="entry name" value="PECTINESTERASE 63-RELATED"/>
    <property type="match status" value="1"/>
</dbReference>
<feature type="active site" evidence="11">
    <location>
        <position position="221"/>
    </location>
</feature>
<protein>
    <recommendedName>
        <fullName evidence="4 12">Pectinesterase</fullName>
        <ecNumber evidence="4 12">3.1.1.11</ecNumber>
    </recommendedName>
</protein>
<accession>A0A6J1EIU6</accession>
<dbReference type="PROSITE" id="PS00503">
    <property type="entry name" value="PECTINESTERASE_2"/>
    <property type="match status" value="1"/>
</dbReference>
<dbReference type="GO" id="GO:0045490">
    <property type="term" value="P:pectin catabolic process"/>
    <property type="evidence" value="ECO:0007669"/>
    <property type="project" value="UniProtKB-UniRule"/>
</dbReference>
<evidence type="ECO:0000256" key="7">
    <source>
        <dbReference type="ARBA" id="ARBA00022729"/>
    </source>
</evidence>
<evidence type="ECO:0000256" key="1">
    <source>
        <dbReference type="ARBA" id="ARBA00004191"/>
    </source>
</evidence>
<keyword evidence="14" id="KW-1185">Reference proteome</keyword>
<dbReference type="Pfam" id="PF01095">
    <property type="entry name" value="Pectinesterase"/>
    <property type="match status" value="1"/>
</dbReference>
<dbReference type="Proteomes" id="UP000504609">
    <property type="component" value="Unplaced"/>
</dbReference>
<keyword evidence="7 12" id="KW-0732">Signal</keyword>
<evidence type="ECO:0000256" key="11">
    <source>
        <dbReference type="PROSITE-ProRule" id="PRU10040"/>
    </source>
</evidence>
<evidence type="ECO:0000256" key="5">
    <source>
        <dbReference type="ARBA" id="ARBA00022512"/>
    </source>
</evidence>
<evidence type="ECO:0000256" key="10">
    <source>
        <dbReference type="ARBA" id="ARBA00047928"/>
    </source>
</evidence>
<keyword evidence="8 12" id="KW-0378">Hydrolase</keyword>
<reference evidence="15" key="1">
    <citation type="submission" date="2025-08" db="UniProtKB">
        <authorList>
            <consortium name="RefSeq"/>
        </authorList>
    </citation>
    <scope>IDENTIFICATION</scope>
    <source>
        <tissue evidence="15">Young leaves</tissue>
    </source>
</reference>
<evidence type="ECO:0000256" key="2">
    <source>
        <dbReference type="ARBA" id="ARBA00005184"/>
    </source>
</evidence>
<dbReference type="InterPro" id="IPR011050">
    <property type="entry name" value="Pectin_lyase_fold/virulence"/>
</dbReference>
<evidence type="ECO:0000259" key="13">
    <source>
        <dbReference type="Pfam" id="PF01095"/>
    </source>
</evidence>
<dbReference type="InterPro" id="IPR033131">
    <property type="entry name" value="Pectinesterase_Asp_AS"/>
</dbReference>
<gene>
    <name evidence="15" type="primary">LOC111434956</name>
</gene>
<dbReference type="SUPFAM" id="SSF51126">
    <property type="entry name" value="Pectin lyase-like"/>
    <property type="match status" value="1"/>
</dbReference>
<dbReference type="FunFam" id="2.160.20.10:FF:000008">
    <property type="entry name" value="Pectinesterase"/>
    <property type="match status" value="1"/>
</dbReference>
<proteinExistence type="inferred from homology"/>
<sequence length="367" mass="40153">MKYCIDALALTSSVIFLAASAGVFAATPPIPIEKSELDAWYSKNVKPLTDRKGELDPALVAAEERTTVVKVRADGSGDFKTVAEAIASVPPGNTKRVVIWIGGGVYKEKLTIDRTRPFITLYGSPNNMPNLTFDGDAKTYGTVYSASLSVDSDYFVAANLVIENSSPRPDGKRKGAQALAARLRGNKAAVYNCKFIGFQDTLCDDDGLHVYKDCFIQGTVDFVFGKGTSLFLNTQLDVVVTDDELGVITAHSREKKTDPSGYVFAHCSITGTGGRNTFLGRSWRPWSRVVYAYTTMADIINREGWNDMRIPAFHSTVFFGEYKCSGPGSETSGRVDFSKQLSSDEVRPFINLGFVQSDKWLLPPPEL</sequence>
<dbReference type="PANTHER" id="PTHR31321">
    <property type="entry name" value="ACYL-COA THIOESTER HYDROLASE YBHC-RELATED"/>
    <property type="match status" value="1"/>
</dbReference>
<name>A0A6J1EIU6_CUCMO</name>
<evidence type="ECO:0000313" key="15">
    <source>
        <dbReference type="RefSeq" id="XP_022928057.1"/>
    </source>
</evidence>
<keyword evidence="6" id="KW-0964">Secreted</keyword>
<keyword evidence="5" id="KW-0134">Cell wall</keyword>
<dbReference type="UniPathway" id="UPA00545">
    <property type="reaction ID" value="UER00823"/>
</dbReference>
<evidence type="ECO:0000256" key="9">
    <source>
        <dbReference type="ARBA" id="ARBA00023085"/>
    </source>
</evidence>
<evidence type="ECO:0000256" key="4">
    <source>
        <dbReference type="ARBA" id="ARBA00013229"/>
    </source>
</evidence>
<dbReference type="AlphaFoldDB" id="A0A6J1EIU6"/>
<dbReference type="EC" id="3.1.1.11" evidence="4 12"/>